<dbReference type="CDD" id="cd00009">
    <property type="entry name" value="AAA"/>
    <property type="match status" value="1"/>
</dbReference>
<dbReference type="PANTHER" id="PTHR37291:SF1">
    <property type="entry name" value="TYPE IV METHYL-DIRECTED RESTRICTION ENZYME ECOKMCRB SUBUNIT"/>
    <property type="match status" value="1"/>
</dbReference>
<dbReference type="InterPro" id="IPR021961">
    <property type="entry name" value="McrB_DNA-bd"/>
</dbReference>
<reference evidence="2 3" key="1">
    <citation type="submission" date="2024-06" db="EMBL/GenBank/DDBJ databases">
        <authorList>
            <person name="Li F."/>
        </authorList>
    </citation>
    <scope>NUCLEOTIDE SEQUENCE [LARGE SCALE GENOMIC DNA]</scope>
    <source>
        <strain evidence="2 3">GXAS 311</strain>
    </source>
</reference>
<feature type="domain" description="AAA+ ATPase" evidence="1">
    <location>
        <begin position="491"/>
        <end position="654"/>
    </location>
</feature>
<evidence type="ECO:0000313" key="2">
    <source>
        <dbReference type="EMBL" id="MET1256388.1"/>
    </source>
</evidence>
<gene>
    <name evidence="2" type="ORF">ABVT43_14705</name>
</gene>
<dbReference type="RefSeq" id="WP_353896974.1">
    <property type="nucleotide sequence ID" value="NZ_JBEVCJ010000021.1"/>
</dbReference>
<dbReference type="SMART" id="SM00382">
    <property type="entry name" value="AAA"/>
    <property type="match status" value="1"/>
</dbReference>
<dbReference type="InterPro" id="IPR003593">
    <property type="entry name" value="AAA+_ATPase"/>
</dbReference>
<evidence type="ECO:0000313" key="3">
    <source>
        <dbReference type="Proteomes" id="UP001548189"/>
    </source>
</evidence>
<dbReference type="PANTHER" id="PTHR37291">
    <property type="entry name" value="5-METHYLCYTOSINE-SPECIFIC RESTRICTION ENZYME B"/>
    <property type="match status" value="1"/>
</dbReference>
<comment type="caution">
    <text evidence="2">The sequence shown here is derived from an EMBL/GenBank/DDBJ whole genome shotgun (WGS) entry which is preliminary data.</text>
</comment>
<name>A0ABV2BX59_9GAMM</name>
<dbReference type="InterPro" id="IPR011704">
    <property type="entry name" value="ATPase_dyneun-rel_AAA"/>
</dbReference>
<evidence type="ECO:0000259" key="1">
    <source>
        <dbReference type="SMART" id="SM00382"/>
    </source>
</evidence>
<dbReference type="SUPFAM" id="SSF52540">
    <property type="entry name" value="P-loop containing nucleoside triphosphate hydrolases"/>
    <property type="match status" value="1"/>
</dbReference>
<sequence length="756" mass="88208">MSRYCGHASVEAKFEVIEKWKKSCLLEEGSLLLQESIWNKDNFDLLVEHYVENLDEGEGDFLTKLEGQLQNVPPNIWALCAELLWLMLFCPSNIGPRSKRKTVNRILKVNELKITENDTYFKDEELTGFGSGGVGYNQQRWRELVYAINLFSQFYRLPQGQRQSLAENGIAMREWLESIPDNENRQFRHMFLFMLFPEQHERIFGTSDRYRVLVELHGQKWRTYSKMKAREIDELLHVTREKLEAEYQLEQMDWYVSPIRALWQSTSKDGETKDGRIFTTLSKFLEQAKTKDLKTKDYPRYHEGYELRVSFGAGVQAHVSWIGVFGKDQTPKKGIYPVYLYYKNDNLLFLVKGISATHPPELDWTMREERTIKKYFNDEFGRDPVRYPDSIVFSVYDLSVELDEDRIESDLAELINEYAELVQPIITVTEEMPEEIEESQSTSKVEEPISDYVVTETSENKIAEPFSFDDLMNELFLNPEQAKQILQLMRVKKNIVLQGPPGVGKTFVSKRLAYALMEEKAEHRVGMVQFHQSYSYEDFIQGYRPDGTGFVLKNGIFHQFCKKAREDKNNDYVFIIDEINRGNLSKVFGELMMLIEADKRGKEWAMPLTYGKGPDDKFYIPENLHIIGLMNTADRSLAVVDYALRRRFAFIDLKPEFNSVSFKDYLVKQEIEPELIAEIVNKISVLNDKIAKDTTNLGPGFCIGHSFFCSIAKDQKPDRQWYEQIVKTEIEPLLREYWFDDVAQADSLIKNILLAD</sequence>
<accession>A0ABV2BX59</accession>
<dbReference type="Pfam" id="PF12102">
    <property type="entry name" value="MrcB_N"/>
    <property type="match status" value="1"/>
</dbReference>
<dbReference type="Gene3D" id="3.30.920.90">
    <property type="match status" value="1"/>
</dbReference>
<protein>
    <submittedName>
        <fullName evidence="2">DUF3578 domain-containing protein</fullName>
    </submittedName>
</protein>
<dbReference type="Proteomes" id="UP001548189">
    <property type="component" value="Unassembled WGS sequence"/>
</dbReference>
<proteinExistence type="predicted"/>
<dbReference type="EMBL" id="JBEVCJ010000021">
    <property type="protein sequence ID" value="MET1256388.1"/>
    <property type="molecule type" value="Genomic_DNA"/>
</dbReference>
<dbReference type="InterPro" id="IPR052934">
    <property type="entry name" value="Methyl-DNA_Rec/Restrict_Enz"/>
</dbReference>
<organism evidence="2 3">
    <name type="scientific">Aliikangiella maris</name>
    <dbReference type="NCBI Taxonomy" id="3162458"/>
    <lineage>
        <taxon>Bacteria</taxon>
        <taxon>Pseudomonadati</taxon>
        <taxon>Pseudomonadota</taxon>
        <taxon>Gammaproteobacteria</taxon>
        <taxon>Oceanospirillales</taxon>
        <taxon>Pleioneaceae</taxon>
        <taxon>Aliikangiella</taxon>
    </lineage>
</organism>
<dbReference type="InterPro" id="IPR027417">
    <property type="entry name" value="P-loop_NTPase"/>
</dbReference>
<keyword evidence="3" id="KW-1185">Reference proteome</keyword>
<dbReference type="Pfam" id="PF07728">
    <property type="entry name" value="AAA_5"/>
    <property type="match status" value="1"/>
</dbReference>
<dbReference type="Gene3D" id="3.40.50.300">
    <property type="entry name" value="P-loop containing nucleotide triphosphate hydrolases"/>
    <property type="match status" value="1"/>
</dbReference>